<dbReference type="InterPro" id="IPR017850">
    <property type="entry name" value="Alkaline_phosphatase_core_sf"/>
</dbReference>
<dbReference type="EMBL" id="JAGGNH010000008">
    <property type="protein sequence ID" value="KAJ0964531.1"/>
    <property type="molecule type" value="Genomic_DNA"/>
</dbReference>
<dbReference type="GO" id="GO:0016787">
    <property type="term" value="F:hydrolase activity"/>
    <property type="evidence" value="ECO:0007669"/>
    <property type="project" value="UniProtKB-ARBA"/>
</dbReference>
<keyword evidence="2" id="KW-1185">Reference proteome</keyword>
<protein>
    <submittedName>
        <fullName evidence="1">Uncharacterized protein</fullName>
    </submittedName>
</protein>
<evidence type="ECO:0000313" key="2">
    <source>
        <dbReference type="Proteomes" id="UP001085076"/>
    </source>
</evidence>
<dbReference type="SUPFAM" id="SSF53649">
    <property type="entry name" value="Alkaline phosphatase-like"/>
    <property type="match status" value="1"/>
</dbReference>
<evidence type="ECO:0000313" key="1">
    <source>
        <dbReference type="EMBL" id="KAJ0964531.1"/>
    </source>
</evidence>
<dbReference type="PANTHER" id="PTHR10151:SF120">
    <property type="entry name" value="BIS(5'-ADENOSYL)-TRIPHOSPHATASE"/>
    <property type="match status" value="1"/>
</dbReference>
<accession>A0A9D5H5V0</accession>
<sequence length="267" mass="29372">MARKGGKGLLAGKMMATNKDKDKKKPLVYPDLLALVSRTPSILILLTFLSFSSLAFALLPLSSSSWTQTVARRSLSILRCPTVILISSDGFRYGYHFKCPTPNIHRLISNGTEAILGVVPVFPTLTFPNHYSIVTDLYPKSHGIINNFFIDPISGDAFSKHREEPHWVARRASLQGFKAAAYFLAGSERVDDGLSYFDLPIDKIPVFVALYLEEPNSKGHEFGPDQPEITNAVAPIDTMNGRLIAGLESGGIFEDVCCGGSWNSWHL</sequence>
<dbReference type="Pfam" id="PF01663">
    <property type="entry name" value="Phosphodiest"/>
    <property type="match status" value="2"/>
</dbReference>
<dbReference type="PANTHER" id="PTHR10151">
    <property type="entry name" value="ECTONUCLEOTIDE PYROPHOSPHATASE/PHOSPHODIESTERASE"/>
    <property type="match status" value="1"/>
</dbReference>
<reference evidence="1" key="1">
    <citation type="submission" date="2021-03" db="EMBL/GenBank/DDBJ databases">
        <authorList>
            <person name="Li Z."/>
            <person name="Yang C."/>
        </authorList>
    </citation>
    <scope>NUCLEOTIDE SEQUENCE</scope>
    <source>
        <strain evidence="1">Dzin_1.0</strain>
        <tissue evidence="1">Leaf</tissue>
    </source>
</reference>
<proteinExistence type="predicted"/>
<dbReference type="GO" id="GO:0005773">
    <property type="term" value="C:vacuole"/>
    <property type="evidence" value="ECO:0007669"/>
    <property type="project" value="TreeGrafter"/>
</dbReference>
<name>A0A9D5H5V0_9LILI</name>
<dbReference type="Gene3D" id="3.40.720.10">
    <property type="entry name" value="Alkaline Phosphatase, subunit A"/>
    <property type="match status" value="1"/>
</dbReference>
<dbReference type="AlphaFoldDB" id="A0A9D5H5V0"/>
<gene>
    <name evidence="1" type="ORF">J5N97_025669</name>
</gene>
<reference evidence="1" key="2">
    <citation type="journal article" date="2022" name="Hortic Res">
        <title>The genome of Dioscorea zingiberensis sheds light on the biosynthesis, origin and evolution of the medicinally important diosgenin saponins.</title>
        <authorList>
            <person name="Li Y."/>
            <person name="Tan C."/>
            <person name="Li Z."/>
            <person name="Guo J."/>
            <person name="Li S."/>
            <person name="Chen X."/>
            <person name="Wang C."/>
            <person name="Dai X."/>
            <person name="Yang H."/>
            <person name="Song W."/>
            <person name="Hou L."/>
            <person name="Xu J."/>
            <person name="Tong Z."/>
            <person name="Xu A."/>
            <person name="Yuan X."/>
            <person name="Wang W."/>
            <person name="Yang Q."/>
            <person name="Chen L."/>
            <person name="Sun Z."/>
            <person name="Wang K."/>
            <person name="Pan B."/>
            <person name="Chen J."/>
            <person name="Bao Y."/>
            <person name="Liu F."/>
            <person name="Qi X."/>
            <person name="Gang D.R."/>
            <person name="Wen J."/>
            <person name="Li J."/>
        </authorList>
    </citation>
    <scope>NUCLEOTIDE SEQUENCE</scope>
    <source>
        <strain evidence="1">Dzin_1.0</strain>
    </source>
</reference>
<dbReference type="Proteomes" id="UP001085076">
    <property type="component" value="Miscellaneous, Linkage group lg08"/>
</dbReference>
<dbReference type="CDD" id="cd16018">
    <property type="entry name" value="Enpp"/>
    <property type="match status" value="1"/>
</dbReference>
<dbReference type="InterPro" id="IPR002591">
    <property type="entry name" value="Phosphodiest/P_Trfase"/>
</dbReference>
<organism evidence="1 2">
    <name type="scientific">Dioscorea zingiberensis</name>
    <dbReference type="NCBI Taxonomy" id="325984"/>
    <lineage>
        <taxon>Eukaryota</taxon>
        <taxon>Viridiplantae</taxon>
        <taxon>Streptophyta</taxon>
        <taxon>Embryophyta</taxon>
        <taxon>Tracheophyta</taxon>
        <taxon>Spermatophyta</taxon>
        <taxon>Magnoliopsida</taxon>
        <taxon>Liliopsida</taxon>
        <taxon>Dioscoreales</taxon>
        <taxon>Dioscoreaceae</taxon>
        <taxon>Dioscorea</taxon>
    </lineage>
</organism>
<dbReference type="OrthoDB" id="807498at2759"/>
<comment type="caution">
    <text evidence="1">The sequence shown here is derived from an EMBL/GenBank/DDBJ whole genome shotgun (WGS) entry which is preliminary data.</text>
</comment>